<accession>A0A1R3KR75</accession>
<evidence type="ECO:0000313" key="1">
    <source>
        <dbReference type="EMBL" id="OMP09586.1"/>
    </source>
</evidence>
<dbReference type="EMBL" id="AWUE01012305">
    <property type="protein sequence ID" value="OMP09586.1"/>
    <property type="molecule type" value="Genomic_DNA"/>
</dbReference>
<reference evidence="2" key="1">
    <citation type="submission" date="2013-09" db="EMBL/GenBank/DDBJ databases">
        <title>Corchorus olitorius genome sequencing.</title>
        <authorList>
            <person name="Alam M."/>
            <person name="Haque M.S."/>
            <person name="Islam M.S."/>
            <person name="Emdad E.M."/>
            <person name="Islam M.M."/>
            <person name="Ahmed B."/>
            <person name="Halim A."/>
            <person name="Hossen Q.M.M."/>
            <person name="Hossain M.Z."/>
            <person name="Ahmed R."/>
            <person name="Khan M.M."/>
            <person name="Islam R."/>
            <person name="Rashid M.M."/>
            <person name="Khan S.A."/>
            <person name="Rahman M.S."/>
            <person name="Alam M."/>
            <person name="Yahiya A.S."/>
            <person name="Khan M.S."/>
            <person name="Azam M.S."/>
            <person name="Haque T."/>
            <person name="Lashkar M.Z.H."/>
            <person name="Akhand A.I."/>
            <person name="Morshed G."/>
            <person name="Roy S."/>
            <person name="Uddin K.S."/>
            <person name="Rabeya T."/>
            <person name="Hossain A.S."/>
            <person name="Chowdhury A."/>
            <person name="Snigdha A.R."/>
            <person name="Mortoza M.S."/>
            <person name="Matin S.A."/>
            <person name="Hoque S.M.E."/>
            <person name="Islam M.K."/>
            <person name="Roy D.K."/>
            <person name="Haider R."/>
            <person name="Moosa M.M."/>
            <person name="Elias S.M."/>
            <person name="Hasan A.M."/>
            <person name="Jahan S."/>
            <person name="Shafiuddin M."/>
            <person name="Mahmood N."/>
            <person name="Shommy N.S."/>
        </authorList>
    </citation>
    <scope>NUCLEOTIDE SEQUENCE [LARGE SCALE GENOMIC DNA]</scope>
    <source>
        <strain evidence="2">cv. O-4</strain>
    </source>
</reference>
<organism evidence="1 2">
    <name type="scientific">Corchorus olitorius</name>
    <dbReference type="NCBI Taxonomy" id="93759"/>
    <lineage>
        <taxon>Eukaryota</taxon>
        <taxon>Viridiplantae</taxon>
        <taxon>Streptophyta</taxon>
        <taxon>Embryophyta</taxon>
        <taxon>Tracheophyta</taxon>
        <taxon>Spermatophyta</taxon>
        <taxon>Magnoliopsida</taxon>
        <taxon>eudicotyledons</taxon>
        <taxon>Gunneridae</taxon>
        <taxon>Pentapetalae</taxon>
        <taxon>rosids</taxon>
        <taxon>malvids</taxon>
        <taxon>Malvales</taxon>
        <taxon>Malvaceae</taxon>
        <taxon>Grewioideae</taxon>
        <taxon>Apeibeae</taxon>
        <taxon>Corchorus</taxon>
    </lineage>
</organism>
<dbReference type="OrthoDB" id="999103at2759"/>
<proteinExistence type="predicted"/>
<protein>
    <recommendedName>
        <fullName evidence="3">DUF4283 domain-containing protein</fullName>
    </recommendedName>
</protein>
<gene>
    <name evidence="1" type="ORF">COLO4_05328</name>
</gene>
<keyword evidence="2" id="KW-1185">Reference proteome</keyword>
<comment type="caution">
    <text evidence="1">The sequence shown here is derived from an EMBL/GenBank/DDBJ whole genome shotgun (WGS) entry which is preliminary data.</text>
</comment>
<evidence type="ECO:0008006" key="3">
    <source>
        <dbReference type="Google" id="ProtNLM"/>
    </source>
</evidence>
<dbReference type="AlphaFoldDB" id="A0A1R3KR75"/>
<sequence length="165" mass="19261">MEKKPETQVMEDTIFTSTRKSSEEVIVEVNIPSQISDWLQKSAIGRLKDVVYNKIINEQLIKQGVGVLRSPLCDKSLLIIFFSKEEMDIFLKDYCSMFEKWFSSVTPWMEDKVERQHQVWIRYVPMILWHEEFFSKIVGDWGRVLPISDITRSRNSLVAGSLVIG</sequence>
<name>A0A1R3KR75_9ROSI</name>
<dbReference type="Proteomes" id="UP000187203">
    <property type="component" value="Unassembled WGS sequence"/>
</dbReference>
<evidence type="ECO:0000313" key="2">
    <source>
        <dbReference type="Proteomes" id="UP000187203"/>
    </source>
</evidence>